<keyword evidence="6" id="KW-1185">Reference proteome</keyword>
<evidence type="ECO:0000256" key="3">
    <source>
        <dbReference type="ARBA" id="ARBA00023163"/>
    </source>
</evidence>
<organism evidence="5 6">
    <name type="scientific">Paraburkholderia silvatlantica</name>
    <dbReference type="NCBI Taxonomy" id="321895"/>
    <lineage>
        <taxon>Bacteria</taxon>
        <taxon>Pseudomonadati</taxon>
        <taxon>Pseudomonadota</taxon>
        <taxon>Betaproteobacteria</taxon>
        <taxon>Burkholderiales</taxon>
        <taxon>Burkholderiaceae</taxon>
        <taxon>Paraburkholderia</taxon>
    </lineage>
</organism>
<dbReference type="PANTHER" id="PTHR47894:SF4">
    <property type="entry name" value="HTH-TYPE TRANSCRIPTIONAL REGULATOR GADX"/>
    <property type="match status" value="1"/>
</dbReference>
<evidence type="ECO:0000313" key="6">
    <source>
        <dbReference type="Proteomes" id="UP000533533"/>
    </source>
</evidence>
<accession>A0ABR6FUY1</accession>
<dbReference type="Pfam" id="PF12625">
    <property type="entry name" value="Arabinose_bd"/>
    <property type="match status" value="1"/>
</dbReference>
<feature type="domain" description="HTH araC/xylS-type" evidence="4">
    <location>
        <begin position="231"/>
        <end position="329"/>
    </location>
</feature>
<dbReference type="InterPro" id="IPR032687">
    <property type="entry name" value="AraC-type_N"/>
</dbReference>
<dbReference type="PANTHER" id="PTHR47894">
    <property type="entry name" value="HTH-TYPE TRANSCRIPTIONAL REGULATOR GADX"/>
    <property type="match status" value="1"/>
</dbReference>
<evidence type="ECO:0000313" key="5">
    <source>
        <dbReference type="EMBL" id="MBB2931239.1"/>
    </source>
</evidence>
<name>A0ABR6FUY1_9BURK</name>
<sequence length="334" mass="37460">MRKRVVRSATLHGYLRAACDVGIDGKALMARVGLSSDIAESPDSLIPLDAWIRLLDLSVAASARTDFGARVAIARGVPDYGLVSLMLREEETLRDALHTYSTQLHHHCDGIFIDLDERFDKPLLTFRIESEIPSIHVMEYCACGIVQMIRWLVGPDWQPDAVCQEHSRPAHTLVQSNFMRCELRYDQTVSGILLSRDALSLKVIASSAVLRRHAKTLLGQTFNHSPEDFEARVEWLMHQQLRDSRCSVETLASSLGMNRRTLHRRLADKGLSYSALLQQVRCDTARRLLSMQTVSLTEAAEALGFGSLSAFSRWFQTSFGCSASRWKRNLEASG</sequence>
<dbReference type="Gene3D" id="1.10.10.60">
    <property type="entry name" value="Homeodomain-like"/>
    <property type="match status" value="1"/>
</dbReference>
<protein>
    <submittedName>
        <fullName evidence="5">AraC-like DNA-binding protein</fullName>
    </submittedName>
</protein>
<dbReference type="EMBL" id="JACHVZ010000018">
    <property type="protein sequence ID" value="MBB2931239.1"/>
    <property type="molecule type" value="Genomic_DNA"/>
</dbReference>
<dbReference type="Pfam" id="PF12833">
    <property type="entry name" value="HTH_18"/>
    <property type="match status" value="1"/>
</dbReference>
<proteinExistence type="predicted"/>
<dbReference type="PROSITE" id="PS01124">
    <property type="entry name" value="HTH_ARAC_FAMILY_2"/>
    <property type="match status" value="1"/>
</dbReference>
<dbReference type="Proteomes" id="UP000533533">
    <property type="component" value="Unassembled WGS sequence"/>
</dbReference>
<dbReference type="RefSeq" id="WP_110386238.1">
    <property type="nucleotide sequence ID" value="NZ_JACHVZ010000018.1"/>
</dbReference>
<dbReference type="SUPFAM" id="SSF46689">
    <property type="entry name" value="Homeodomain-like"/>
    <property type="match status" value="1"/>
</dbReference>
<keyword evidence="1" id="KW-0805">Transcription regulation</keyword>
<keyword evidence="2" id="KW-0238">DNA-binding</keyword>
<evidence type="ECO:0000259" key="4">
    <source>
        <dbReference type="PROSITE" id="PS01124"/>
    </source>
</evidence>
<gene>
    <name evidence="5" type="ORF">FHX59_005709</name>
</gene>
<dbReference type="InterPro" id="IPR018060">
    <property type="entry name" value="HTH_AraC"/>
</dbReference>
<evidence type="ECO:0000256" key="2">
    <source>
        <dbReference type="ARBA" id="ARBA00023125"/>
    </source>
</evidence>
<reference evidence="5 6" key="1">
    <citation type="submission" date="2020-08" db="EMBL/GenBank/DDBJ databases">
        <title>Genomic Encyclopedia of Type Strains, Phase IV (KMG-V): Genome sequencing to study the core and pangenomes of soil and plant-associated prokaryotes.</title>
        <authorList>
            <person name="Whitman W."/>
        </authorList>
    </citation>
    <scope>NUCLEOTIDE SEQUENCE [LARGE SCALE GENOMIC DNA]</scope>
    <source>
        <strain evidence="5 6">SRMrh-85</strain>
    </source>
</reference>
<evidence type="ECO:0000256" key="1">
    <source>
        <dbReference type="ARBA" id="ARBA00023015"/>
    </source>
</evidence>
<keyword evidence="3" id="KW-0804">Transcription</keyword>
<dbReference type="SMART" id="SM00342">
    <property type="entry name" value="HTH_ARAC"/>
    <property type="match status" value="1"/>
</dbReference>
<comment type="caution">
    <text evidence="5">The sequence shown here is derived from an EMBL/GenBank/DDBJ whole genome shotgun (WGS) entry which is preliminary data.</text>
</comment>
<dbReference type="InterPro" id="IPR009057">
    <property type="entry name" value="Homeodomain-like_sf"/>
</dbReference>